<dbReference type="STRING" id="86416.Clopa_3410"/>
<evidence type="ECO:0000256" key="1">
    <source>
        <dbReference type="SAM" id="Phobius"/>
    </source>
</evidence>
<dbReference type="KEGG" id="cpas:Clopa_3410"/>
<evidence type="ECO:0000313" key="2">
    <source>
        <dbReference type="EMBL" id="AGK98204.1"/>
    </source>
</evidence>
<keyword evidence="1" id="KW-1133">Transmembrane helix</keyword>
<organism evidence="2 3">
    <name type="scientific">Clostridium pasteurianum BC1</name>
    <dbReference type="NCBI Taxonomy" id="86416"/>
    <lineage>
        <taxon>Bacteria</taxon>
        <taxon>Bacillati</taxon>
        <taxon>Bacillota</taxon>
        <taxon>Clostridia</taxon>
        <taxon>Eubacteriales</taxon>
        <taxon>Clostridiaceae</taxon>
        <taxon>Clostridium</taxon>
    </lineage>
</organism>
<keyword evidence="1" id="KW-0812">Transmembrane</keyword>
<dbReference type="PATRIC" id="fig|86416.3.peg.3404"/>
<protein>
    <recommendedName>
        <fullName evidence="4">Prepilin-type N-terminal cleavage/methylation domain-containing protein</fullName>
    </recommendedName>
</protein>
<reference evidence="2 3" key="1">
    <citation type="submission" date="2012-01" db="EMBL/GenBank/DDBJ databases">
        <title>Complete sequence of chromosome of Clostridium pasteurianum BC1.</title>
        <authorList>
            <consortium name="US DOE Joint Genome Institute"/>
            <person name="Lucas S."/>
            <person name="Han J."/>
            <person name="Lapidus A."/>
            <person name="Cheng J.-F."/>
            <person name="Goodwin L."/>
            <person name="Pitluck S."/>
            <person name="Peters L."/>
            <person name="Mikhailova N."/>
            <person name="Teshima H."/>
            <person name="Detter J.C."/>
            <person name="Han C."/>
            <person name="Tapia R."/>
            <person name="Land M."/>
            <person name="Hauser L."/>
            <person name="Kyrpides N."/>
            <person name="Ivanova N."/>
            <person name="Pagani I."/>
            <person name="Dunn J."/>
            <person name="Taghavi S."/>
            <person name="Francis A."/>
            <person name="van der Lelie D."/>
            <person name="Woyke T."/>
        </authorList>
    </citation>
    <scope>NUCLEOTIDE SEQUENCE [LARGE SCALE GENOMIC DNA]</scope>
    <source>
        <strain evidence="2 3">BC1</strain>
    </source>
</reference>
<gene>
    <name evidence="2" type="ORF">Clopa_3410</name>
</gene>
<dbReference type="Proteomes" id="UP000013523">
    <property type="component" value="Chromosome"/>
</dbReference>
<keyword evidence="1" id="KW-0472">Membrane</keyword>
<dbReference type="EMBL" id="CP003261">
    <property type="protein sequence ID" value="AGK98204.1"/>
    <property type="molecule type" value="Genomic_DNA"/>
</dbReference>
<accession>R4KCE7</accession>
<feature type="transmembrane region" description="Helical" evidence="1">
    <location>
        <begin position="21"/>
        <end position="39"/>
    </location>
</feature>
<evidence type="ECO:0000313" key="3">
    <source>
        <dbReference type="Proteomes" id="UP000013523"/>
    </source>
</evidence>
<dbReference type="OrthoDB" id="9887586at2"/>
<dbReference type="AlphaFoldDB" id="R4KCE7"/>
<dbReference type="eggNOG" id="ENOG50327U1">
    <property type="taxonomic scope" value="Bacteria"/>
</dbReference>
<evidence type="ECO:0008006" key="4">
    <source>
        <dbReference type="Google" id="ProtNLM"/>
    </source>
</evidence>
<name>R4KCE7_CLOPA</name>
<keyword evidence="3" id="KW-1185">Reference proteome</keyword>
<dbReference type="HOGENOM" id="CLU_1591682_0_0_9"/>
<dbReference type="RefSeq" id="WP_015616489.1">
    <property type="nucleotide sequence ID" value="NC_021182.1"/>
</dbReference>
<proteinExistence type="predicted"/>
<sequence>MKVVIDMKNQIKRKGCSLIELIAVMAILTIAYGIIFEIFTTQTRIYSNEMVRNDVQNSARLCLSSISDSIQLASYSKENINIMKQQNTFDGLGQCTQIVSVNNGEYTYVINNRRLFKYVNSTNYTMISGNVDDITITQNNIYEIDVNITGKHFYTEVSLRSIEMEVQ</sequence>